<feature type="compositionally biased region" description="Basic and acidic residues" evidence="1">
    <location>
        <begin position="317"/>
        <end position="331"/>
    </location>
</feature>
<sequence>MAKKGGNEIQTLVKVLEKGHKDKRDIVIDDIISNPISCGYLLDFCQKGYCAENLNFFMAVDKFKDECGLLDFRDPESVQSCKEMADQIWADFLSLNSPNEVSLPSDDREQTQERMKRPGEFRAKLFDVAMQDAIKTLQKDTLPRFLKAPQYTEMDIKVTAVHELIVKKQLDSDSSYQIEIPTATTLTDEKIAKGNFSLDDILGDKILFREMLDYLEKKFKAENLKCARQIWRFEEMALAMKADDLKDFAWNLYLYFIAPSSPYEVSCTNLDRKAVQLRLGCPIKTMFEPIKENTMLVLKQDHKAFLQQLQSKTLKDKLKAEKTGNSPEKKGFLSKIKLF</sequence>
<dbReference type="Proteomes" id="UP000693981">
    <property type="component" value="Unassembled WGS sequence"/>
</dbReference>
<evidence type="ECO:0000313" key="4">
    <source>
        <dbReference type="Proteomes" id="UP000693981"/>
    </source>
</evidence>
<gene>
    <name evidence="3" type="ORF">PHYBOEH_002948</name>
</gene>
<dbReference type="PANTHER" id="PTHR10845:SF192">
    <property type="entry name" value="DOUBLE HIT, ISOFORM B"/>
    <property type="match status" value="1"/>
</dbReference>
<accession>A0A8T1WVT5</accession>
<evidence type="ECO:0000256" key="1">
    <source>
        <dbReference type="SAM" id="MobiDB-lite"/>
    </source>
</evidence>
<feature type="domain" description="RGS" evidence="2">
    <location>
        <begin position="27"/>
        <end position="155"/>
    </location>
</feature>
<dbReference type="OrthoDB" id="196547at2759"/>
<dbReference type="PANTHER" id="PTHR10845">
    <property type="entry name" value="REGULATOR OF G PROTEIN SIGNALING"/>
    <property type="match status" value="1"/>
</dbReference>
<dbReference type="Pfam" id="PF00615">
    <property type="entry name" value="RGS"/>
    <property type="match status" value="2"/>
</dbReference>
<dbReference type="EMBL" id="JAGDFL010000179">
    <property type="protein sequence ID" value="KAG7395963.1"/>
    <property type="molecule type" value="Genomic_DNA"/>
</dbReference>
<organism evidence="3 4">
    <name type="scientific">Phytophthora boehmeriae</name>
    <dbReference type="NCBI Taxonomy" id="109152"/>
    <lineage>
        <taxon>Eukaryota</taxon>
        <taxon>Sar</taxon>
        <taxon>Stramenopiles</taxon>
        <taxon>Oomycota</taxon>
        <taxon>Peronosporomycetes</taxon>
        <taxon>Peronosporales</taxon>
        <taxon>Peronosporaceae</taxon>
        <taxon>Phytophthora</taxon>
    </lineage>
</organism>
<evidence type="ECO:0000259" key="2">
    <source>
        <dbReference type="PROSITE" id="PS50132"/>
    </source>
</evidence>
<dbReference type="PROSITE" id="PS50132">
    <property type="entry name" value="RGS"/>
    <property type="match status" value="2"/>
</dbReference>
<evidence type="ECO:0000313" key="3">
    <source>
        <dbReference type="EMBL" id="KAG7395963.1"/>
    </source>
</evidence>
<name>A0A8T1WVT5_9STRA</name>
<comment type="caution">
    <text evidence="3">The sequence shown here is derived from an EMBL/GenBank/DDBJ whole genome shotgun (WGS) entry which is preliminary data.</text>
</comment>
<dbReference type="CDD" id="cd07440">
    <property type="entry name" value="RGS"/>
    <property type="match status" value="1"/>
</dbReference>
<dbReference type="SMART" id="SM00315">
    <property type="entry name" value="RGS"/>
    <property type="match status" value="1"/>
</dbReference>
<dbReference type="AlphaFoldDB" id="A0A8T1WVT5"/>
<feature type="domain" description="RGS" evidence="2">
    <location>
        <begin position="197"/>
        <end position="301"/>
    </location>
</feature>
<dbReference type="InterPro" id="IPR016137">
    <property type="entry name" value="RGS"/>
</dbReference>
<protein>
    <recommendedName>
        <fullName evidence="2">RGS domain-containing protein</fullName>
    </recommendedName>
</protein>
<keyword evidence="4" id="KW-1185">Reference proteome</keyword>
<reference evidence="3" key="1">
    <citation type="submission" date="2021-02" db="EMBL/GenBank/DDBJ databases">
        <authorList>
            <person name="Palmer J.M."/>
        </authorList>
    </citation>
    <scope>NUCLEOTIDE SEQUENCE</scope>
    <source>
        <strain evidence="3">SCRP23</strain>
    </source>
</reference>
<feature type="region of interest" description="Disordered" evidence="1">
    <location>
        <begin position="317"/>
        <end position="339"/>
    </location>
</feature>
<proteinExistence type="predicted"/>